<evidence type="ECO:0000256" key="1">
    <source>
        <dbReference type="SAM" id="Phobius"/>
    </source>
</evidence>
<keyword evidence="4" id="KW-1185">Reference proteome</keyword>
<keyword evidence="1" id="KW-0472">Membrane</keyword>
<protein>
    <submittedName>
        <fullName evidence="3">CHASE3 domain-containing protein</fullName>
    </submittedName>
</protein>
<evidence type="ECO:0000313" key="4">
    <source>
        <dbReference type="Proteomes" id="UP001165667"/>
    </source>
</evidence>
<dbReference type="Pfam" id="PF05227">
    <property type="entry name" value="CHASE3"/>
    <property type="match status" value="1"/>
</dbReference>
<dbReference type="CDD" id="cd19410">
    <property type="entry name" value="HK9-like_sensor"/>
    <property type="match status" value="1"/>
</dbReference>
<comment type="caution">
    <text evidence="3">The sequence shown here is derived from an EMBL/GenBank/DDBJ whole genome shotgun (WGS) entry which is preliminary data.</text>
</comment>
<dbReference type="RefSeq" id="WP_282588609.1">
    <property type="nucleotide sequence ID" value="NZ_JAMOIM010000044.1"/>
</dbReference>
<gene>
    <name evidence="3" type="ORF">M8523_30370</name>
</gene>
<name>A0AA41Z827_9HYPH</name>
<organism evidence="3 4">
    <name type="scientific">Lichenifustis flavocetrariae</name>
    <dbReference type="NCBI Taxonomy" id="2949735"/>
    <lineage>
        <taxon>Bacteria</taxon>
        <taxon>Pseudomonadati</taxon>
        <taxon>Pseudomonadota</taxon>
        <taxon>Alphaproteobacteria</taxon>
        <taxon>Hyphomicrobiales</taxon>
        <taxon>Lichenihabitantaceae</taxon>
        <taxon>Lichenifustis</taxon>
    </lineage>
</organism>
<reference evidence="3" key="1">
    <citation type="submission" date="2022-05" db="EMBL/GenBank/DDBJ databases">
        <authorList>
            <person name="Pankratov T."/>
        </authorList>
    </citation>
    <scope>NUCLEOTIDE SEQUENCE</scope>
    <source>
        <strain evidence="3">BP6-180914</strain>
    </source>
</reference>
<accession>A0AA41Z827</accession>
<evidence type="ECO:0000313" key="3">
    <source>
        <dbReference type="EMBL" id="MCW6512233.1"/>
    </source>
</evidence>
<dbReference type="AlphaFoldDB" id="A0AA41Z827"/>
<keyword evidence="1" id="KW-0812">Transmembrane</keyword>
<keyword evidence="1" id="KW-1133">Transmembrane helix</keyword>
<proteinExistence type="predicted"/>
<feature type="transmembrane region" description="Helical" evidence="1">
    <location>
        <begin position="12"/>
        <end position="31"/>
    </location>
</feature>
<feature type="domain" description="CHASE3" evidence="2">
    <location>
        <begin position="38"/>
        <end position="162"/>
    </location>
</feature>
<sequence length="190" mass="20752">MNDNGRLLRWAPWLTGSILVASLAVAVWAYLRDQGHRQALEHDRSLIVTTERLLSALKDVETGERGFVITGRENYLEPYGSGVAAVPPDRAKVAALVGPDADKLSGIVADRLKEAADTISTYRQQGPAAGAASIDSGRGKTLMDQVRVEVARFQHDAEDRVAAIAIELRRDDVPRKPPVRARERSAWCAT</sequence>
<dbReference type="EMBL" id="JAMOIM010000044">
    <property type="protein sequence ID" value="MCW6512233.1"/>
    <property type="molecule type" value="Genomic_DNA"/>
</dbReference>
<dbReference type="Proteomes" id="UP001165667">
    <property type="component" value="Unassembled WGS sequence"/>
</dbReference>
<dbReference type="InterPro" id="IPR007891">
    <property type="entry name" value="CHASE3"/>
</dbReference>
<evidence type="ECO:0000259" key="2">
    <source>
        <dbReference type="Pfam" id="PF05227"/>
    </source>
</evidence>